<reference evidence="1 2" key="1">
    <citation type="submission" date="2019-07" db="EMBL/GenBank/DDBJ databases">
        <title>Genome sequencing for Formosa sp. PS13.</title>
        <authorList>
            <person name="Park S.-J."/>
        </authorList>
    </citation>
    <scope>NUCLEOTIDE SEQUENCE [LARGE SCALE GENOMIC DNA]</scope>
    <source>
        <strain evidence="1 2">PS13</strain>
    </source>
</reference>
<dbReference type="KEGG" id="fop:FNB79_12845"/>
<keyword evidence="2" id="KW-1185">Reference proteome</keyword>
<organism evidence="1 2">
    <name type="scientific">Formosa sediminum</name>
    <dbReference type="NCBI Taxonomy" id="2594004"/>
    <lineage>
        <taxon>Bacteria</taxon>
        <taxon>Pseudomonadati</taxon>
        <taxon>Bacteroidota</taxon>
        <taxon>Flavobacteriia</taxon>
        <taxon>Flavobacteriales</taxon>
        <taxon>Flavobacteriaceae</taxon>
        <taxon>Formosa</taxon>
    </lineage>
</organism>
<dbReference type="AlphaFoldDB" id="A0A516GTG6"/>
<gene>
    <name evidence="1" type="ORF">FNB79_12845</name>
</gene>
<accession>A0A516GTG6</accession>
<name>A0A516GTG6_9FLAO</name>
<sequence length="416" mass="47004">MSCINRIINIAFAVLITINASSCKDKQSINLYNNTPDTLEVSTIYQSVDKDRELAVYVNPENKNGYITVIDSKDNKAHLLKRIDSPDGITYKSNEEFILWTKGGDFTWSKSGTLITKGHLKTTQIQLEQINSSPKFHKTSYGNYVSSDFSTNTNSSNWIAITIKPINQFKSKITVRSKSNKNDNTCNFDAIGTVVDNNILKVTENHRILKFTFGPNTVNIVAVQDDHLEALVPFCNGDLNVIGTYSKYDGELDTNKIDHTAYLKTLFYNNVIYTIKKQQEVLTLQIDGITSEYAVIYNIPGEIINAEIDDLNNDTFPEILIYSASGMHKIGQVYGFSIHDEKSISKINISKTDEYLEAHSGYLGYDEFAMVEGTFIQRFPVYENNVATGLTRQIQYTLEGKHEATKYLVVDKVIEY</sequence>
<dbReference type="EMBL" id="CP041637">
    <property type="protein sequence ID" value="QDO94814.1"/>
    <property type="molecule type" value="Genomic_DNA"/>
</dbReference>
<evidence type="ECO:0000313" key="2">
    <source>
        <dbReference type="Proteomes" id="UP000319209"/>
    </source>
</evidence>
<dbReference type="Proteomes" id="UP000319209">
    <property type="component" value="Chromosome"/>
</dbReference>
<proteinExistence type="predicted"/>
<dbReference type="RefSeq" id="WP_143381689.1">
    <property type="nucleotide sequence ID" value="NZ_CP041637.1"/>
</dbReference>
<protein>
    <submittedName>
        <fullName evidence="1">Uncharacterized protein</fullName>
    </submittedName>
</protein>
<evidence type="ECO:0000313" key="1">
    <source>
        <dbReference type="EMBL" id="QDO94814.1"/>
    </source>
</evidence>
<dbReference type="OrthoDB" id="946181at2"/>